<gene>
    <name evidence="2" type="primary">rnz</name>
    <name evidence="2" type="ORF">AAW51_0847</name>
</gene>
<dbReference type="Pfam" id="PF12706">
    <property type="entry name" value="Lactamase_B_2"/>
    <property type="match status" value="1"/>
</dbReference>
<organism evidence="2 3">
    <name type="scientific">Caldimonas brevitalea</name>
    <dbReference type="NCBI Taxonomy" id="413882"/>
    <lineage>
        <taxon>Bacteria</taxon>
        <taxon>Pseudomonadati</taxon>
        <taxon>Pseudomonadota</taxon>
        <taxon>Betaproteobacteria</taxon>
        <taxon>Burkholderiales</taxon>
        <taxon>Sphaerotilaceae</taxon>
        <taxon>Caldimonas</taxon>
    </lineage>
</organism>
<dbReference type="RefSeq" id="WP_047193599.1">
    <property type="nucleotide sequence ID" value="NZ_CP011371.1"/>
</dbReference>
<name>A0A0G3BHS3_9BURK</name>
<evidence type="ECO:0000313" key="3">
    <source>
        <dbReference type="Proteomes" id="UP000035352"/>
    </source>
</evidence>
<dbReference type="Proteomes" id="UP000035352">
    <property type="component" value="Chromosome"/>
</dbReference>
<dbReference type="AlphaFoldDB" id="A0A0G3BHS3"/>
<sequence length="349" mass="39440">MRTLLEPRLVDPSAAEPGLVVDVRDERRALLFDLGEIGRLPPRVLLRVSHVFVTHTHMDHFAGFDHLLAVGLGRMPRLVLWGGPNFVDQVEHKLRAYTWNVVQRYEVALTIEAREVSPDGRGRCARFDSRTAFTRGDEAAFTLDDDVLHDEATFRVRARFVDHEMPVLAYALEEKARVRVAPDRLAALGVTTGPWLRELKHAVLTGAPDDLPIELRWRDRDGEHSMVRPLAELRPLVLDVVAGRRIGYVTDLRCTEANVEQLVRLLTDVDLLHIETVFLDEDRAHALRKNHLTAAQAGAIARRLRARALVPFHFSPRYEGRTGELVAEARDAWGGSAECEAEVKQLKPR</sequence>
<dbReference type="STRING" id="413882.AAW51_0847"/>
<evidence type="ECO:0000313" key="2">
    <source>
        <dbReference type="EMBL" id="AKJ27538.1"/>
    </source>
</evidence>
<dbReference type="InterPro" id="IPR036866">
    <property type="entry name" value="RibonucZ/Hydroxyglut_hydro"/>
</dbReference>
<keyword evidence="3" id="KW-1185">Reference proteome</keyword>
<proteinExistence type="predicted"/>
<dbReference type="KEGG" id="pbh:AAW51_0847"/>
<reference evidence="2 3" key="1">
    <citation type="submission" date="2015-05" db="EMBL/GenBank/DDBJ databases">
        <authorList>
            <person name="Tang B."/>
            <person name="Yu Y."/>
        </authorList>
    </citation>
    <scope>NUCLEOTIDE SEQUENCE [LARGE SCALE GENOMIC DNA]</scope>
    <source>
        <strain evidence="2 3">DSM 7029</strain>
    </source>
</reference>
<dbReference type="PANTHER" id="PTHR46018:SF7">
    <property type="entry name" value="RIBONUCLEASE Z"/>
    <property type="match status" value="1"/>
</dbReference>
<dbReference type="GO" id="GO:0042781">
    <property type="term" value="F:3'-tRNA processing endoribonuclease activity"/>
    <property type="evidence" value="ECO:0007669"/>
    <property type="project" value="TreeGrafter"/>
</dbReference>
<dbReference type="Gene3D" id="3.60.15.10">
    <property type="entry name" value="Ribonuclease Z/Hydroxyacylglutathione hydrolase-like"/>
    <property type="match status" value="1"/>
</dbReference>
<protein>
    <submittedName>
        <fullName evidence="2">Ribonuclease Z</fullName>
    </submittedName>
</protein>
<dbReference type="InterPro" id="IPR001279">
    <property type="entry name" value="Metallo-B-lactamas"/>
</dbReference>
<feature type="domain" description="Metallo-beta-lactamase" evidence="1">
    <location>
        <begin position="242"/>
        <end position="314"/>
    </location>
</feature>
<dbReference type="SUPFAM" id="SSF56281">
    <property type="entry name" value="Metallo-hydrolase/oxidoreductase"/>
    <property type="match status" value="1"/>
</dbReference>
<dbReference type="EMBL" id="CP011371">
    <property type="protein sequence ID" value="AKJ27538.1"/>
    <property type="molecule type" value="Genomic_DNA"/>
</dbReference>
<dbReference type="PATRIC" id="fig|413882.6.peg.898"/>
<accession>A0A0G3BHS3</accession>
<dbReference type="PANTHER" id="PTHR46018">
    <property type="entry name" value="ZINC PHOSPHODIESTERASE ELAC PROTEIN 1"/>
    <property type="match status" value="1"/>
</dbReference>
<evidence type="ECO:0000259" key="1">
    <source>
        <dbReference type="Pfam" id="PF12706"/>
    </source>
</evidence>
<dbReference type="NCBIfam" id="NF002558">
    <property type="entry name" value="PRK02126.1"/>
    <property type="match status" value="1"/>
</dbReference>
<dbReference type="OrthoDB" id="9803916at2"/>